<dbReference type="Pfam" id="PF00019">
    <property type="entry name" value="TGF_beta"/>
    <property type="match status" value="1"/>
</dbReference>
<evidence type="ECO:0000256" key="4">
    <source>
        <dbReference type="ARBA" id="ARBA00022525"/>
    </source>
</evidence>
<dbReference type="InterPro" id="IPR015615">
    <property type="entry name" value="TGF-beta-rel"/>
</dbReference>
<evidence type="ECO:0000256" key="3">
    <source>
        <dbReference type="ARBA" id="ARBA00022514"/>
    </source>
</evidence>
<dbReference type="PRINTS" id="PR00669">
    <property type="entry name" value="INHIBINA"/>
</dbReference>
<evidence type="ECO:0000256" key="8">
    <source>
        <dbReference type="ARBA" id="ARBA00023157"/>
    </source>
</evidence>
<evidence type="ECO:0000313" key="16">
    <source>
        <dbReference type="Ensembl" id="ENSPKIP00000039175.1"/>
    </source>
</evidence>
<evidence type="ECO:0000256" key="9">
    <source>
        <dbReference type="ARBA" id="ARBA00023180"/>
    </source>
</evidence>
<dbReference type="Ensembl" id="ENSPKIT00000020174.1">
    <property type="protein sequence ID" value="ENSPKIP00000039175.1"/>
    <property type="gene ID" value="ENSPKIG00000016639.1"/>
</dbReference>
<dbReference type="GO" id="GO:0005125">
    <property type="term" value="F:cytokine activity"/>
    <property type="evidence" value="ECO:0007669"/>
    <property type="project" value="UniProtKB-KW"/>
</dbReference>
<organism evidence="16 17">
    <name type="scientific">Paramormyrops kingsleyae</name>
    <dbReference type="NCBI Taxonomy" id="1676925"/>
    <lineage>
        <taxon>Eukaryota</taxon>
        <taxon>Metazoa</taxon>
        <taxon>Chordata</taxon>
        <taxon>Craniata</taxon>
        <taxon>Vertebrata</taxon>
        <taxon>Euteleostomi</taxon>
        <taxon>Actinopterygii</taxon>
        <taxon>Neopterygii</taxon>
        <taxon>Teleostei</taxon>
        <taxon>Osteoglossocephala</taxon>
        <taxon>Osteoglossomorpha</taxon>
        <taxon>Osteoglossiformes</taxon>
        <taxon>Mormyridae</taxon>
        <taxon>Paramormyrops</taxon>
    </lineage>
</organism>
<keyword evidence="5" id="KW-0165">Cleavage on pair of basic residues</keyword>
<dbReference type="PANTHER" id="PTHR11848:SF145">
    <property type="entry name" value="GROWTH_DIFFERENTIATION FACTOR 10"/>
    <property type="match status" value="1"/>
</dbReference>
<feature type="region of interest" description="Disordered" evidence="13">
    <location>
        <begin position="43"/>
        <end position="63"/>
    </location>
</feature>
<dbReference type="PROSITE" id="PS00250">
    <property type="entry name" value="TGF_BETA_1"/>
    <property type="match status" value="1"/>
</dbReference>
<keyword evidence="17" id="KW-1185">Reference proteome</keyword>
<keyword evidence="4" id="KW-0964">Secreted</keyword>
<evidence type="ECO:0000256" key="6">
    <source>
        <dbReference type="ARBA" id="ARBA00022729"/>
    </source>
</evidence>
<reference evidence="16" key="1">
    <citation type="submission" date="2025-08" db="UniProtKB">
        <authorList>
            <consortium name="Ensembl"/>
        </authorList>
    </citation>
    <scope>IDENTIFICATION</scope>
</reference>
<feature type="transmembrane region" description="Helical" evidence="14">
    <location>
        <begin position="12"/>
        <end position="32"/>
    </location>
</feature>
<reference evidence="16" key="2">
    <citation type="submission" date="2025-09" db="UniProtKB">
        <authorList>
            <consortium name="Ensembl"/>
        </authorList>
    </citation>
    <scope>IDENTIFICATION</scope>
</reference>
<evidence type="ECO:0000259" key="15">
    <source>
        <dbReference type="PROSITE" id="PS51362"/>
    </source>
</evidence>
<comment type="similarity">
    <text evidence="2 12">Belongs to the TGF-beta family.</text>
</comment>
<keyword evidence="3" id="KW-0202">Cytokine</keyword>
<dbReference type="GeneTree" id="ENSGT00940000157214"/>
<dbReference type="GO" id="GO:0008083">
    <property type="term" value="F:growth factor activity"/>
    <property type="evidence" value="ECO:0007669"/>
    <property type="project" value="UniProtKB-KW"/>
</dbReference>
<name>A0A3B3T938_9TELE</name>
<dbReference type="Proteomes" id="UP000261540">
    <property type="component" value="Unplaced"/>
</dbReference>
<keyword evidence="7 12" id="KW-0339">Growth factor</keyword>
<feature type="domain" description="TGF-beta family profile" evidence="15">
    <location>
        <begin position="347"/>
        <end position="460"/>
    </location>
</feature>
<keyword evidence="6" id="KW-0732">Signal</keyword>
<keyword evidence="14" id="KW-0472">Membrane</keyword>
<comment type="subcellular location">
    <subcellularLocation>
        <location evidence="1">Secreted</location>
    </subcellularLocation>
</comment>
<evidence type="ECO:0000256" key="5">
    <source>
        <dbReference type="ARBA" id="ARBA00022685"/>
    </source>
</evidence>
<evidence type="ECO:0000256" key="11">
    <source>
        <dbReference type="ARBA" id="ARBA00042879"/>
    </source>
</evidence>
<keyword evidence="14" id="KW-0812">Transmembrane</keyword>
<keyword evidence="8" id="KW-1015">Disulfide bond</keyword>
<keyword evidence="9" id="KW-0325">Glycoprotein</keyword>
<dbReference type="InterPro" id="IPR017948">
    <property type="entry name" value="TGFb_CS"/>
</dbReference>
<dbReference type="PANTHER" id="PTHR11848">
    <property type="entry name" value="TGF-BETA FAMILY"/>
    <property type="match status" value="1"/>
</dbReference>
<evidence type="ECO:0000256" key="14">
    <source>
        <dbReference type="SAM" id="Phobius"/>
    </source>
</evidence>
<evidence type="ECO:0000313" key="17">
    <source>
        <dbReference type="Proteomes" id="UP000261540"/>
    </source>
</evidence>
<dbReference type="AlphaFoldDB" id="A0A3B3T938"/>
<dbReference type="GO" id="GO:0005615">
    <property type="term" value="C:extracellular space"/>
    <property type="evidence" value="ECO:0007669"/>
    <property type="project" value="UniProtKB-KW"/>
</dbReference>
<dbReference type="SUPFAM" id="SSF57501">
    <property type="entry name" value="Cystine-knot cytokines"/>
    <property type="match status" value="1"/>
</dbReference>
<proteinExistence type="inferred from homology"/>
<evidence type="ECO:0000256" key="7">
    <source>
        <dbReference type="ARBA" id="ARBA00023030"/>
    </source>
</evidence>
<dbReference type="InterPro" id="IPR001839">
    <property type="entry name" value="TGF-b_C"/>
</dbReference>
<evidence type="ECO:0000256" key="2">
    <source>
        <dbReference type="ARBA" id="ARBA00006656"/>
    </source>
</evidence>
<dbReference type="GO" id="GO:0045669">
    <property type="term" value="P:positive regulation of osteoblast differentiation"/>
    <property type="evidence" value="ECO:0007669"/>
    <property type="project" value="TreeGrafter"/>
</dbReference>
<accession>A0A3B3T938</accession>
<evidence type="ECO:0000256" key="1">
    <source>
        <dbReference type="ARBA" id="ARBA00004613"/>
    </source>
</evidence>
<dbReference type="PROSITE" id="PS51362">
    <property type="entry name" value="TGF_BETA_2"/>
    <property type="match status" value="1"/>
</dbReference>
<feature type="region of interest" description="Disordered" evidence="13">
    <location>
        <begin position="314"/>
        <end position="334"/>
    </location>
</feature>
<evidence type="ECO:0000256" key="10">
    <source>
        <dbReference type="ARBA" id="ARBA00040122"/>
    </source>
</evidence>
<dbReference type="STRING" id="1676925.ENSPKIP00000039175"/>
<dbReference type="FunFam" id="2.10.90.10:FF:000008">
    <property type="entry name" value="Bone morphogenetic protein 3"/>
    <property type="match status" value="1"/>
</dbReference>
<dbReference type="InterPro" id="IPR029034">
    <property type="entry name" value="Cystine-knot_cytokine"/>
</dbReference>
<dbReference type="SMART" id="SM00204">
    <property type="entry name" value="TGFB"/>
    <property type="match status" value="1"/>
</dbReference>
<sequence>MIRGFIKRLTVVLGMAGIILVHLLLCLINSYLGSYASDHQDARRSSQGEMVESSPGKIASSTSRDMVSVHMFKLYDKYNRERNSPGDGNTVRSFKATPEIVEERVLYQFNLTSIQESEVVLSSTFHFFFSKRLRQRAWPCKRSRGPYCGPQHLLPPVQLLLWRVLQDGSPGALLTNFTLVLQRRGAWHVKDISHVLKGVRNTNERFIMAEFDLGEHYRAYGELASSTNLPYILVYANDLSISEPNSVAKTLQRYDPFFTAGEPTEPPNSFPDARVKRDTYFQDPIDNNELPEVEYEAPMKLDLWEGSYLTLKPKPTKKTGKRKSQEESNGRSQSLVLSFDEKTMKKARRRQWDEPRSCFRRYLKVDFADIGWSEWILSPKSFDAYYCSGTCQFPMSKVVRPSNHATIQSIVKAVGITSGIPEPCCVPDKMNPLSVLFLDEGHNVVLKVYPGMSVETCACR</sequence>
<protein>
    <recommendedName>
        <fullName evidence="10">Growth/differentiation factor 10</fullName>
    </recommendedName>
    <alternativeName>
        <fullName evidence="11">Bone morphogenetic protein 3B</fullName>
    </alternativeName>
</protein>
<dbReference type="Gene3D" id="2.10.90.10">
    <property type="entry name" value="Cystine-knot cytokines"/>
    <property type="match status" value="1"/>
</dbReference>
<evidence type="ECO:0000256" key="12">
    <source>
        <dbReference type="RuleBase" id="RU000354"/>
    </source>
</evidence>
<keyword evidence="14" id="KW-1133">Transmembrane helix</keyword>
<evidence type="ECO:0000256" key="13">
    <source>
        <dbReference type="SAM" id="MobiDB-lite"/>
    </source>
</evidence>